<dbReference type="EMBL" id="PQXL01000436">
    <property type="protein sequence ID" value="THV45917.1"/>
    <property type="molecule type" value="Genomic_DNA"/>
</dbReference>
<reference evidence="2 3" key="1">
    <citation type="submission" date="2017-12" db="EMBL/GenBank/DDBJ databases">
        <title>Comparative genomics of Botrytis spp.</title>
        <authorList>
            <person name="Valero-Jimenez C.A."/>
            <person name="Tapia P."/>
            <person name="Veloso J."/>
            <person name="Silva-Moreno E."/>
            <person name="Staats M."/>
            <person name="Valdes J.H."/>
            <person name="Van Kan J.A.L."/>
        </authorList>
    </citation>
    <scope>NUCLEOTIDE SEQUENCE [LARGE SCALE GENOMIC DNA]</scope>
    <source>
        <strain evidence="2 3">MUCL435</strain>
    </source>
</reference>
<dbReference type="OrthoDB" id="4526873at2759"/>
<dbReference type="Gene3D" id="2.100.10.30">
    <property type="entry name" value="Jacalin-like lectin domain"/>
    <property type="match status" value="1"/>
</dbReference>
<protein>
    <recommendedName>
        <fullName evidence="1">Jacalin-type lectin domain-containing protein</fullName>
    </recommendedName>
</protein>
<gene>
    <name evidence="2" type="ORF">BGAL_0437g00010</name>
</gene>
<dbReference type="SUPFAM" id="SSF51101">
    <property type="entry name" value="Mannose-binding lectins"/>
    <property type="match status" value="1"/>
</dbReference>
<keyword evidence="3" id="KW-1185">Reference proteome</keyword>
<dbReference type="InterPro" id="IPR036404">
    <property type="entry name" value="Jacalin-like_lectin_dom_sf"/>
</dbReference>
<sequence>MAPTAWWVVRVGGSGGSPFQYSRLHDPVSKIETWINNGNSFVAGIRLTHVTGAQSPLIGKASGTLKSFTIEYGERLTRITQYGGWSSQTRCFSGFSIVTDKGRSFTAGGVTSDSHWFSPYGGFIVGMVGRTGDMIDQFSLGMLDTLQSCIVDMNYLMLPKGGVSDVSVVRVTKDNKEGARDASVNIGEAVSISSSVTTSKTWGESLGISVSVSGKVFGIGADASTDYTYSEERSESSSYSITKTTDISASMLVPAGKKFLITALYYKGTFDVQFRPKYTFVTKTGFRANFPEGAAQPVSGVASGNMIITTNDITNMSPSEISQLISPQTEIAASPEAGFGNVLTKELLDGSENARASDEPIGMPADDEFFSLSWTNANSCQSDG</sequence>
<dbReference type="SUPFAM" id="SSF56973">
    <property type="entry name" value="Aerolisin/ETX pore-forming domain"/>
    <property type="match status" value="1"/>
</dbReference>
<dbReference type="InterPro" id="IPR001229">
    <property type="entry name" value="Jacalin-like_lectin_dom"/>
</dbReference>
<evidence type="ECO:0000313" key="3">
    <source>
        <dbReference type="Proteomes" id="UP000308671"/>
    </source>
</evidence>
<dbReference type="AlphaFoldDB" id="A0A4S8QLN0"/>
<organism evidence="2 3">
    <name type="scientific">Botrytis galanthina</name>
    <dbReference type="NCBI Taxonomy" id="278940"/>
    <lineage>
        <taxon>Eukaryota</taxon>
        <taxon>Fungi</taxon>
        <taxon>Dikarya</taxon>
        <taxon>Ascomycota</taxon>
        <taxon>Pezizomycotina</taxon>
        <taxon>Leotiomycetes</taxon>
        <taxon>Helotiales</taxon>
        <taxon>Sclerotiniaceae</taxon>
        <taxon>Botrytis</taxon>
    </lineage>
</organism>
<evidence type="ECO:0000259" key="1">
    <source>
        <dbReference type="PROSITE" id="PS51752"/>
    </source>
</evidence>
<proteinExistence type="predicted"/>
<evidence type="ECO:0000313" key="2">
    <source>
        <dbReference type="EMBL" id="THV45917.1"/>
    </source>
</evidence>
<feature type="domain" description="Jacalin-type lectin" evidence="1">
    <location>
        <begin position="5"/>
        <end position="144"/>
    </location>
</feature>
<dbReference type="PROSITE" id="PS51752">
    <property type="entry name" value="JACALIN_LECTIN"/>
    <property type="match status" value="1"/>
</dbReference>
<accession>A0A4S8QLN0</accession>
<dbReference type="Gene3D" id="2.170.15.10">
    <property type="entry name" value="Proaerolysin, chain A, domain 3"/>
    <property type="match status" value="1"/>
</dbReference>
<dbReference type="Pfam" id="PF01419">
    <property type="entry name" value="Jacalin"/>
    <property type="match status" value="1"/>
</dbReference>
<comment type="caution">
    <text evidence="2">The sequence shown here is derived from an EMBL/GenBank/DDBJ whole genome shotgun (WGS) entry which is preliminary data.</text>
</comment>
<name>A0A4S8QLN0_9HELO</name>
<dbReference type="Proteomes" id="UP000308671">
    <property type="component" value="Unassembled WGS sequence"/>
</dbReference>